<dbReference type="Proteomes" id="UP000004578">
    <property type="component" value="Unassembled WGS sequence"/>
</dbReference>
<evidence type="ECO:0000313" key="2">
    <source>
        <dbReference type="Proteomes" id="UP000004578"/>
    </source>
</evidence>
<name>J0NMT0_9ACTO</name>
<dbReference type="AlphaFoldDB" id="J0NMT0"/>
<reference evidence="1 2" key="1">
    <citation type="submission" date="2012-05" db="EMBL/GenBank/DDBJ databases">
        <authorList>
            <person name="Harkins D.M."/>
            <person name="Madupu R."/>
            <person name="Durkin A.S."/>
            <person name="Torralba M."/>
            <person name="Methe B."/>
            <person name="Sutton G.G."/>
            <person name="Nelson K.E."/>
        </authorList>
    </citation>
    <scope>NUCLEOTIDE SEQUENCE [LARGE SCALE GENOMIC DNA]</scope>
    <source>
        <strain evidence="1 2">F0490</strain>
    </source>
</reference>
<comment type="caution">
    <text evidence="1">The sequence shown here is derived from an EMBL/GenBank/DDBJ whole genome shotgun (WGS) entry which is preliminary data.</text>
</comment>
<dbReference type="PATRIC" id="fig|1125717.3.peg.1007"/>
<proteinExistence type="predicted"/>
<organism evidence="1 2">
    <name type="scientific">Schaalia georgiae F0490</name>
    <dbReference type="NCBI Taxonomy" id="1125717"/>
    <lineage>
        <taxon>Bacteria</taxon>
        <taxon>Bacillati</taxon>
        <taxon>Actinomycetota</taxon>
        <taxon>Actinomycetes</taxon>
        <taxon>Actinomycetales</taxon>
        <taxon>Actinomycetaceae</taxon>
        <taxon>Schaalia</taxon>
    </lineage>
</organism>
<dbReference type="EMBL" id="AKFS01000154">
    <property type="protein sequence ID" value="EJF46072.1"/>
    <property type="molecule type" value="Genomic_DNA"/>
</dbReference>
<accession>J0NMT0</accession>
<keyword evidence="2" id="KW-1185">Reference proteome</keyword>
<sequence>HMAAAVVHARALSLADPLREARPDWAARVAATLDLMEEGAPWH</sequence>
<evidence type="ECO:0000313" key="1">
    <source>
        <dbReference type="EMBL" id="EJF46072.1"/>
    </source>
</evidence>
<protein>
    <submittedName>
        <fullName evidence="1">Uncharacterized protein</fullName>
    </submittedName>
</protein>
<gene>
    <name evidence="1" type="ORF">HMPREF1317_2026</name>
</gene>
<feature type="non-terminal residue" evidence="1">
    <location>
        <position position="1"/>
    </location>
</feature>